<dbReference type="RefSeq" id="XP_016587149.1">
    <property type="nucleotide sequence ID" value="XM_016736707.1"/>
</dbReference>
<dbReference type="VEuPathDB" id="FungiDB:SPSK_10156"/>
<name>A0A0F2M453_SPOSC</name>
<evidence type="ECO:0000313" key="2">
    <source>
        <dbReference type="EMBL" id="KJR84473.1"/>
    </source>
</evidence>
<accession>A0A0F2M453</accession>
<feature type="region of interest" description="Disordered" evidence="1">
    <location>
        <begin position="15"/>
        <end position="71"/>
    </location>
</feature>
<sequence>MSRDVLLELVSKRYPDASQSGAPNPSCGTLAAGRRDVFPDGRIKPETGSVRGKSEEDLTIVVDQSDVGSGP</sequence>
<feature type="compositionally biased region" description="Polar residues" evidence="1">
    <location>
        <begin position="17"/>
        <end position="27"/>
    </location>
</feature>
<evidence type="ECO:0000256" key="1">
    <source>
        <dbReference type="SAM" id="MobiDB-lite"/>
    </source>
</evidence>
<feature type="compositionally biased region" description="Basic and acidic residues" evidence="1">
    <location>
        <begin position="33"/>
        <end position="45"/>
    </location>
</feature>
<comment type="caution">
    <text evidence="2">The sequence shown here is derived from an EMBL/GenBank/DDBJ whole genome shotgun (WGS) entry which is preliminary data.</text>
</comment>
<gene>
    <name evidence="2" type="ORF">SPSK_10156</name>
</gene>
<evidence type="ECO:0000313" key="3">
    <source>
        <dbReference type="Proteomes" id="UP000033710"/>
    </source>
</evidence>
<dbReference type="Proteomes" id="UP000033710">
    <property type="component" value="Unassembled WGS sequence"/>
</dbReference>
<reference evidence="2 3" key="2">
    <citation type="journal article" date="2015" name="Eukaryot. Cell">
        <title>Asexual propagation of a virulent clone complex in a human and feline outbreak of sporotrichosis.</title>
        <authorList>
            <person name="Teixeira Mde M."/>
            <person name="Rodrigues A.M."/>
            <person name="Tsui C.K."/>
            <person name="de Almeida L.G."/>
            <person name="Van Diepeningen A.D."/>
            <person name="van den Ende B.G."/>
            <person name="Fernandes G.F."/>
            <person name="Kano R."/>
            <person name="Hamelin R.C."/>
            <person name="Lopes-Bezerra L.M."/>
            <person name="Vasconcelos A.T."/>
            <person name="de Hoog S."/>
            <person name="de Camargo Z.P."/>
            <person name="Felipe M.S."/>
        </authorList>
    </citation>
    <scope>NUCLEOTIDE SEQUENCE [LARGE SCALE GENOMIC DNA]</scope>
    <source>
        <strain evidence="2 3">1099-18</strain>
    </source>
</reference>
<dbReference type="KEGG" id="ssck:SPSK_10156"/>
<dbReference type="AlphaFoldDB" id="A0A0F2M453"/>
<reference evidence="2 3" key="1">
    <citation type="journal article" date="2014" name="BMC Genomics">
        <title>Comparative genomics of the major fungal agents of human and animal Sporotrichosis: Sporothrix schenckii and Sporothrix brasiliensis.</title>
        <authorList>
            <person name="Teixeira M.M."/>
            <person name="de Almeida L.G."/>
            <person name="Kubitschek-Barreira P."/>
            <person name="Alves F.L."/>
            <person name="Kioshima E.S."/>
            <person name="Abadio A.K."/>
            <person name="Fernandes L."/>
            <person name="Derengowski L.S."/>
            <person name="Ferreira K.S."/>
            <person name="Souza R.C."/>
            <person name="Ruiz J.C."/>
            <person name="de Andrade N.C."/>
            <person name="Paes H.C."/>
            <person name="Nicola A.M."/>
            <person name="Albuquerque P."/>
            <person name="Gerber A.L."/>
            <person name="Martins V.P."/>
            <person name="Peconick L.D."/>
            <person name="Neto A.V."/>
            <person name="Chaucanez C.B."/>
            <person name="Silva P.A."/>
            <person name="Cunha O.L."/>
            <person name="de Oliveira F.F."/>
            <person name="dos Santos T.C."/>
            <person name="Barros A.L."/>
            <person name="Soares M.A."/>
            <person name="de Oliveira L.M."/>
            <person name="Marini M.M."/>
            <person name="Villalobos-Duno H."/>
            <person name="Cunha M.M."/>
            <person name="de Hoog S."/>
            <person name="da Silveira J.F."/>
            <person name="Henrissat B."/>
            <person name="Nino-Vega G.A."/>
            <person name="Cisalpino P.S."/>
            <person name="Mora-Montes H.M."/>
            <person name="Almeida S.R."/>
            <person name="Stajich J.E."/>
            <person name="Lopes-Bezerra L.M."/>
            <person name="Vasconcelos A.T."/>
            <person name="Felipe M.S."/>
        </authorList>
    </citation>
    <scope>NUCLEOTIDE SEQUENCE [LARGE SCALE GENOMIC DNA]</scope>
    <source>
        <strain evidence="2 3">1099-18</strain>
    </source>
</reference>
<protein>
    <submittedName>
        <fullName evidence="2">Uncharacterized protein</fullName>
    </submittedName>
</protein>
<dbReference type="EMBL" id="AXCR01000007">
    <property type="protein sequence ID" value="KJR84473.1"/>
    <property type="molecule type" value="Genomic_DNA"/>
</dbReference>
<proteinExistence type="predicted"/>
<dbReference type="GeneID" id="27671984"/>
<organism evidence="2 3">
    <name type="scientific">Sporothrix schenckii 1099-18</name>
    <dbReference type="NCBI Taxonomy" id="1397361"/>
    <lineage>
        <taxon>Eukaryota</taxon>
        <taxon>Fungi</taxon>
        <taxon>Dikarya</taxon>
        <taxon>Ascomycota</taxon>
        <taxon>Pezizomycotina</taxon>
        <taxon>Sordariomycetes</taxon>
        <taxon>Sordariomycetidae</taxon>
        <taxon>Ophiostomatales</taxon>
        <taxon>Ophiostomataceae</taxon>
        <taxon>Sporothrix</taxon>
    </lineage>
</organism>